<comment type="caution">
    <text evidence="4">The sequence shown here is derived from an EMBL/GenBank/DDBJ whole genome shotgun (WGS) entry which is preliminary data.</text>
</comment>
<dbReference type="Pfam" id="PF24547">
    <property type="entry name" value="DUF7601"/>
    <property type="match status" value="1"/>
</dbReference>
<keyword evidence="2" id="KW-0812">Transmembrane</keyword>
<evidence type="ECO:0000313" key="5">
    <source>
        <dbReference type="Proteomes" id="UP001523565"/>
    </source>
</evidence>
<keyword evidence="2" id="KW-0472">Membrane</keyword>
<feature type="region of interest" description="Disordered" evidence="1">
    <location>
        <begin position="175"/>
        <end position="195"/>
    </location>
</feature>
<protein>
    <recommendedName>
        <fullName evidence="3">DUF7601 domain-containing protein</fullName>
    </recommendedName>
</protein>
<evidence type="ECO:0000256" key="2">
    <source>
        <dbReference type="SAM" id="Phobius"/>
    </source>
</evidence>
<feature type="transmembrane region" description="Helical" evidence="2">
    <location>
        <begin position="378"/>
        <end position="396"/>
    </location>
</feature>
<feature type="compositionally biased region" description="Basic and acidic residues" evidence="1">
    <location>
        <begin position="175"/>
        <end position="185"/>
    </location>
</feature>
<evidence type="ECO:0000256" key="1">
    <source>
        <dbReference type="SAM" id="MobiDB-lite"/>
    </source>
</evidence>
<organism evidence="4 5">
    <name type="scientific">Ohessyouella blattaphilus</name>
    <dbReference type="NCBI Taxonomy" id="2949333"/>
    <lineage>
        <taxon>Bacteria</taxon>
        <taxon>Bacillati</taxon>
        <taxon>Bacillota</taxon>
        <taxon>Clostridia</taxon>
        <taxon>Lachnospirales</taxon>
        <taxon>Lachnospiraceae</taxon>
        <taxon>Ohessyouella</taxon>
    </lineage>
</organism>
<dbReference type="InterPro" id="IPR038174">
    <property type="entry name" value="Strep_pil_link_sf"/>
</dbReference>
<keyword evidence="2" id="KW-1133">Transmembrane helix</keyword>
<evidence type="ECO:0000313" key="4">
    <source>
        <dbReference type="EMBL" id="MCP1111484.1"/>
    </source>
</evidence>
<reference evidence="4 5" key="1">
    <citation type="journal article" date="2022" name="Genome Biol. Evol.">
        <title>Host diet, physiology and behaviors set the stage for Lachnospiraceae cladogenesis.</title>
        <authorList>
            <person name="Vera-Ponce De Leon A."/>
            <person name="Schneider M."/>
            <person name="Jahnes B.C."/>
            <person name="Sadowski V."/>
            <person name="Camuy-Velez L.A."/>
            <person name="Duan J."/>
            <person name="Sabree Z.L."/>
        </authorList>
    </citation>
    <scope>NUCLEOTIDE SEQUENCE [LARGE SCALE GENOMIC DNA]</scope>
    <source>
        <strain evidence="4 5">PAL227</strain>
    </source>
</reference>
<proteinExistence type="predicted"/>
<gene>
    <name evidence="4" type="ORF">NK118_14615</name>
</gene>
<dbReference type="Proteomes" id="UP001523565">
    <property type="component" value="Unassembled WGS sequence"/>
</dbReference>
<accession>A0ABT1ELX6</accession>
<name>A0ABT1ELX6_9FIRM</name>
<dbReference type="Gene3D" id="2.60.40.1140">
    <property type="entry name" value="Collagen-binding surface protein Cna, B-type domain"/>
    <property type="match status" value="1"/>
</dbReference>
<evidence type="ECO:0000259" key="3">
    <source>
        <dbReference type="Pfam" id="PF24547"/>
    </source>
</evidence>
<feature type="domain" description="DUF7601" evidence="3">
    <location>
        <begin position="212"/>
        <end position="326"/>
    </location>
</feature>
<sequence length="404" mass="43313">MTSIMTVFAKPADNIPKDGNTSTTTVNGSFSDVTITKQLNIAEGTTVPSETFSFTSSLTAVTNHTVADTTYDGVKAIAISDITFSSADAIANDMVVKQSSPLFYDGSDNDIYTFPHAGEYIYEVSETAKTTTGMTYSTQSYIMRVYVKNTIDAQGNATGTEIYAVTVYDKQYDTDDSTRDAHKVDPTPNDTPGEGNGFRFVNTYIESAPFFVQKQVKGAYADMTKAFNFNVSVKLPSTFPVAADSAVYWKVEGSTGTPGTPTKVSITSEAKRTFVISTSLKHGEKIVFTDAIGNTVGAPVGTVYTVTESESDTSYTKTATVKEGGSDVAVTVDSEGKINESGDENFLVKSTTDTDGNTAIMTNTKVDISITGIVMNNLPFILLGLFSVAGVGLYLFGRTRRRVK</sequence>
<dbReference type="EMBL" id="JAMZFV010000038">
    <property type="protein sequence ID" value="MCP1111484.1"/>
    <property type="molecule type" value="Genomic_DNA"/>
</dbReference>
<keyword evidence="5" id="KW-1185">Reference proteome</keyword>
<dbReference type="RefSeq" id="WP_262070343.1">
    <property type="nucleotide sequence ID" value="NZ_JAMXOC010000038.1"/>
</dbReference>
<dbReference type="Gene3D" id="2.60.40.3050">
    <property type="match status" value="1"/>
</dbReference>
<dbReference type="InterPro" id="IPR055382">
    <property type="entry name" value="DUF7601"/>
</dbReference>